<dbReference type="PANTHER" id="PTHR43071:SF1">
    <property type="entry name" value="2-AMINO-4-HYDROXY-6-HYDROXYMETHYLDIHYDROPTERIDINE PYROPHOSPHOKINASE"/>
    <property type="match status" value="1"/>
</dbReference>
<dbReference type="NCBIfam" id="TIGR01498">
    <property type="entry name" value="folK"/>
    <property type="match status" value="1"/>
</dbReference>
<keyword evidence="8" id="KW-0289">Folate biosynthesis</keyword>
<evidence type="ECO:0000256" key="5">
    <source>
        <dbReference type="ARBA" id="ARBA00022741"/>
    </source>
</evidence>
<proteinExistence type="predicted"/>
<dbReference type="Pfam" id="PF01288">
    <property type="entry name" value="HPPK"/>
    <property type="match status" value="1"/>
</dbReference>
<keyword evidence="4 10" id="KW-0808">Transferase</keyword>
<evidence type="ECO:0000256" key="2">
    <source>
        <dbReference type="ARBA" id="ARBA00005051"/>
    </source>
</evidence>
<comment type="catalytic activity">
    <reaction evidence="1">
        <text>6-hydroxymethyl-7,8-dihydropterin + ATP = (7,8-dihydropterin-6-yl)methyl diphosphate + AMP + H(+)</text>
        <dbReference type="Rhea" id="RHEA:11412"/>
        <dbReference type="ChEBI" id="CHEBI:15378"/>
        <dbReference type="ChEBI" id="CHEBI:30616"/>
        <dbReference type="ChEBI" id="CHEBI:44841"/>
        <dbReference type="ChEBI" id="CHEBI:72950"/>
        <dbReference type="ChEBI" id="CHEBI:456215"/>
        <dbReference type="EC" id="2.7.6.3"/>
    </reaction>
</comment>
<evidence type="ECO:0000256" key="3">
    <source>
        <dbReference type="ARBA" id="ARBA00013253"/>
    </source>
</evidence>
<organism evidence="10 11">
    <name type="scientific">Leptolyngbya cf. ectocarpi LEGE 11479</name>
    <dbReference type="NCBI Taxonomy" id="1828722"/>
    <lineage>
        <taxon>Bacteria</taxon>
        <taxon>Bacillati</taxon>
        <taxon>Cyanobacteriota</taxon>
        <taxon>Cyanophyceae</taxon>
        <taxon>Leptolyngbyales</taxon>
        <taxon>Leptolyngbyaceae</taxon>
        <taxon>Leptolyngbya group</taxon>
        <taxon>Leptolyngbya</taxon>
    </lineage>
</organism>
<dbReference type="InterPro" id="IPR000550">
    <property type="entry name" value="Hppk"/>
</dbReference>
<feature type="domain" description="7,8-dihydro-6-hydroxymethylpterin-pyrophosphokinase" evidence="9">
    <location>
        <begin position="88"/>
        <end position="99"/>
    </location>
</feature>
<dbReference type="GO" id="GO:0016301">
    <property type="term" value="F:kinase activity"/>
    <property type="evidence" value="ECO:0007669"/>
    <property type="project" value="UniProtKB-KW"/>
</dbReference>
<keyword evidence="7" id="KW-0067">ATP-binding</keyword>
<name>A0A928ZZ06_LEPEC</name>
<evidence type="ECO:0000256" key="4">
    <source>
        <dbReference type="ARBA" id="ARBA00022679"/>
    </source>
</evidence>
<dbReference type="GO" id="GO:0046656">
    <property type="term" value="P:folic acid biosynthetic process"/>
    <property type="evidence" value="ECO:0007669"/>
    <property type="project" value="UniProtKB-KW"/>
</dbReference>
<dbReference type="AlphaFoldDB" id="A0A928ZZ06"/>
<comment type="caution">
    <text evidence="10">The sequence shown here is derived from an EMBL/GenBank/DDBJ whole genome shotgun (WGS) entry which is preliminary data.</text>
</comment>
<reference evidence="10" key="1">
    <citation type="submission" date="2020-10" db="EMBL/GenBank/DDBJ databases">
        <authorList>
            <person name="Castelo-Branco R."/>
            <person name="Eusebio N."/>
            <person name="Adriana R."/>
            <person name="Vieira A."/>
            <person name="Brugerolle De Fraissinette N."/>
            <person name="Rezende De Castro R."/>
            <person name="Schneider M.P."/>
            <person name="Vasconcelos V."/>
            <person name="Leao P.N."/>
        </authorList>
    </citation>
    <scope>NUCLEOTIDE SEQUENCE</scope>
    <source>
        <strain evidence="10">LEGE 11479</strain>
    </source>
</reference>
<evidence type="ECO:0000313" key="11">
    <source>
        <dbReference type="Proteomes" id="UP000615026"/>
    </source>
</evidence>
<dbReference type="Gene3D" id="3.30.70.560">
    <property type="entry name" value="7,8-Dihydro-6-hydroxymethylpterin-pyrophosphokinase HPPK"/>
    <property type="match status" value="1"/>
</dbReference>
<evidence type="ECO:0000256" key="6">
    <source>
        <dbReference type="ARBA" id="ARBA00022777"/>
    </source>
</evidence>
<dbReference type="GO" id="GO:0003848">
    <property type="term" value="F:2-amino-4-hydroxy-6-hydroxymethyldihydropteridine diphosphokinase activity"/>
    <property type="evidence" value="ECO:0007669"/>
    <property type="project" value="UniProtKB-EC"/>
</dbReference>
<comment type="pathway">
    <text evidence="2">Cofactor biosynthesis; tetrahydrofolate biosynthesis; 2-amino-4-hydroxy-6-hydroxymethyl-7,8-dihydropteridine diphosphate from 7,8-dihydroneopterin triphosphate: step 4/4.</text>
</comment>
<protein>
    <recommendedName>
        <fullName evidence="3">2-amino-4-hydroxy-6-hydroxymethyldihydropteridine diphosphokinase</fullName>
        <ecNumber evidence="3">2.7.6.3</ecNumber>
    </recommendedName>
</protein>
<dbReference type="EC" id="2.7.6.3" evidence="3"/>
<dbReference type="EMBL" id="JADEXP010000375">
    <property type="protein sequence ID" value="MBE9070112.1"/>
    <property type="molecule type" value="Genomic_DNA"/>
</dbReference>
<dbReference type="PANTHER" id="PTHR43071">
    <property type="entry name" value="2-AMINO-4-HYDROXY-6-HYDROXYMETHYLDIHYDROPTERIDINE PYROPHOSPHOKINASE"/>
    <property type="match status" value="1"/>
</dbReference>
<keyword evidence="11" id="KW-1185">Reference proteome</keyword>
<sequence>METACAIALGSNLGDSEQTIEVALARLDQIEGMRLGVRSQLYKTAPVGPPQPDYINAAAIFYTTLSPEQVLCTLLATEASFGRIRRERWGPRTLDLDLLLYGNRVMDTPNLTLPHPRMHERAFVLVPLAEIAANWQHPVRGQTVRELLGQVDIAGVFPLVA</sequence>
<evidence type="ECO:0000259" key="9">
    <source>
        <dbReference type="PROSITE" id="PS00794"/>
    </source>
</evidence>
<dbReference type="GO" id="GO:0005524">
    <property type="term" value="F:ATP binding"/>
    <property type="evidence" value="ECO:0007669"/>
    <property type="project" value="UniProtKB-KW"/>
</dbReference>
<dbReference type="SUPFAM" id="SSF55083">
    <property type="entry name" value="6-hydroxymethyl-7,8-dihydropterin pyrophosphokinase, HPPK"/>
    <property type="match status" value="1"/>
</dbReference>
<gene>
    <name evidence="10" type="primary">folK</name>
    <name evidence="10" type="ORF">IQ260_26065</name>
</gene>
<dbReference type="Proteomes" id="UP000615026">
    <property type="component" value="Unassembled WGS sequence"/>
</dbReference>
<evidence type="ECO:0000256" key="7">
    <source>
        <dbReference type="ARBA" id="ARBA00022840"/>
    </source>
</evidence>
<dbReference type="InterPro" id="IPR035907">
    <property type="entry name" value="Hppk_sf"/>
</dbReference>
<dbReference type="CDD" id="cd00483">
    <property type="entry name" value="HPPK"/>
    <property type="match status" value="1"/>
</dbReference>
<keyword evidence="6" id="KW-0418">Kinase</keyword>
<evidence type="ECO:0000313" key="10">
    <source>
        <dbReference type="EMBL" id="MBE9070112.1"/>
    </source>
</evidence>
<accession>A0A928ZZ06</accession>
<evidence type="ECO:0000256" key="8">
    <source>
        <dbReference type="ARBA" id="ARBA00022909"/>
    </source>
</evidence>
<dbReference type="PROSITE" id="PS00794">
    <property type="entry name" value="HPPK"/>
    <property type="match status" value="1"/>
</dbReference>
<evidence type="ECO:0000256" key="1">
    <source>
        <dbReference type="ARBA" id="ARBA00000198"/>
    </source>
</evidence>
<keyword evidence="5" id="KW-0547">Nucleotide-binding</keyword>